<feature type="region of interest" description="Disordered" evidence="7">
    <location>
        <begin position="685"/>
        <end position="723"/>
    </location>
</feature>
<dbReference type="PROSITE" id="PS50975">
    <property type="entry name" value="ATP_GRASP"/>
    <property type="match status" value="1"/>
</dbReference>
<accession>A0ABM0M865</accession>
<feature type="compositionally biased region" description="Basic and acidic residues" evidence="7">
    <location>
        <begin position="482"/>
        <end position="491"/>
    </location>
</feature>
<reference evidence="10" key="1">
    <citation type="submission" date="2025-08" db="UniProtKB">
        <authorList>
            <consortium name="RefSeq"/>
        </authorList>
    </citation>
    <scope>IDENTIFICATION</scope>
    <source>
        <tissue evidence="10">Testes</tissue>
    </source>
</reference>
<dbReference type="RefSeq" id="XP_006816206.1">
    <property type="nucleotide sequence ID" value="XM_006816143.1"/>
</dbReference>
<feature type="compositionally biased region" description="Basic and acidic residues" evidence="7">
    <location>
        <begin position="853"/>
        <end position="888"/>
    </location>
</feature>
<dbReference type="PROSITE" id="PS51221">
    <property type="entry name" value="TTL"/>
    <property type="match status" value="1"/>
</dbReference>
<keyword evidence="4 6" id="KW-0547">Nucleotide-binding</keyword>
<evidence type="ECO:0000256" key="1">
    <source>
        <dbReference type="ARBA" id="ARBA00004496"/>
    </source>
</evidence>
<evidence type="ECO:0000259" key="8">
    <source>
        <dbReference type="PROSITE" id="PS50975"/>
    </source>
</evidence>
<feature type="region of interest" description="Disordered" evidence="7">
    <location>
        <begin position="586"/>
        <end position="623"/>
    </location>
</feature>
<feature type="domain" description="ATP-grasp" evidence="8">
    <location>
        <begin position="977"/>
        <end position="1021"/>
    </location>
</feature>
<evidence type="ECO:0000256" key="4">
    <source>
        <dbReference type="ARBA" id="ARBA00022741"/>
    </source>
</evidence>
<dbReference type="InterPro" id="IPR000073">
    <property type="entry name" value="AB_hydrolase_1"/>
</dbReference>
<sequence length="1126" mass="127803">MMSMVPQLMLYRAGLCVKYLYIGDYRYCYAEKGKGKSNKPTMLFLHGFSTSKDMYCSVVMALAKDLHIILLDMPGHGYTTQKVKDDHSFVAQANKIHRFVKAYGLDKSAFHLCGTSMGGAVAGIYAALYPHHLVKLTLVCPAGIITPKLSKYAEMIKNGEEDRLRPDTAKGVRNMLDMIVYNKLRVPNWVLMTEMKSDSALNALQEKLKDIKTQTQVIWGVNDQLIDVSGADVIKEALGDKCRVDLLDKCGHTISLDHPYQEAKKRKTIQFQQLSNFSAYKAEVKVVIDRRLGRRRSKARFRHVTGSPDISSLLTINYKRQVSAPTAGSTTCAARSSHSTPPSSMLVFQSRQQHQENDVIPRTARLAKMKTQLPSQSRFSFESELTFAPKLNATSLKMVKERGNEFRSGVYPVRQKPKESEKLFTFKPQVSQTSAKIVDNLGTTFMARQELHLEKQKKLYEQSKMPFKGRLTPVAQHKAKNKDKNSAKEADNSQVAWATPAETPTKFDVESGNRENLPPVISRSTSIATSVLNPSKSPRPPPQQQTQSNLHLQKLQEDSFANSNANFSLRKNRTPLIRSRVPANTTITRHSHPPFDGDKNTEAENSTLHTSRSRTVLDTSPRPKVPRLAGLNVNRIRNAKLIAERAIKSKKVFSIHGPYPVVRECLRKRGWVEKQYRYLAPHVFKNKSKDSDDSGDSDDSDNDDGDDNKDDDSDDDFAGHQEENLEESDSIYGLMSRLVRNATPTFIWTVRRDSIDYKYLRRDTIVNHYAKNGSFTTKVGLCTNLRNLHWFQEADQDTFFPRCYKIGIEEEKSAFVDDFRMNAAIGFLKWVIACENGEILDVEKTEAEEVEKQDEMKNEDEVTEEKNDEVKENTEDTKDDNKNSEEAGNKTVQSDLKIHLANNSIQKYYDNEERSHHLPDDNMWSSEQFSTWLQKRGHGDVFQEVIYPGMKNAIISALQCTQDIIDPRKNSFELYGADFMVTDDLKPWLIEINSSPAMSASSTITEKMCYDVIEDTMKVVLDRKFDKNCDTGHFELIHKQQQVIVPPYIGINLHVEGQPIRKPGFVCKQKSISTVISPRIPELSPYNKTVPKATNSNFAINNFTVIDSEISSKEDTRQICESEQSE</sequence>
<dbReference type="Gene3D" id="3.30.470.20">
    <property type="entry name" value="ATP-grasp fold, B domain"/>
    <property type="match status" value="1"/>
</dbReference>
<feature type="compositionally biased region" description="Acidic residues" evidence="7">
    <location>
        <begin position="693"/>
        <end position="716"/>
    </location>
</feature>
<feature type="region of interest" description="Disordered" evidence="7">
    <location>
        <begin position="846"/>
        <end position="895"/>
    </location>
</feature>
<keyword evidence="9" id="KW-1185">Reference proteome</keyword>
<dbReference type="InterPro" id="IPR051437">
    <property type="entry name" value="TTLL_monoglycylase"/>
</dbReference>
<name>A0ABM0M865_SACKO</name>
<gene>
    <name evidence="10" type="primary">LOC100369467</name>
</gene>
<dbReference type="PRINTS" id="PR00111">
    <property type="entry name" value="ABHYDROLASE"/>
</dbReference>
<organism evidence="9 10">
    <name type="scientific">Saccoglossus kowalevskii</name>
    <name type="common">Acorn worm</name>
    <dbReference type="NCBI Taxonomy" id="10224"/>
    <lineage>
        <taxon>Eukaryota</taxon>
        <taxon>Metazoa</taxon>
        <taxon>Hemichordata</taxon>
        <taxon>Enteropneusta</taxon>
        <taxon>Harrimaniidae</taxon>
        <taxon>Saccoglossus</taxon>
    </lineage>
</organism>
<dbReference type="InterPro" id="IPR011761">
    <property type="entry name" value="ATP-grasp"/>
</dbReference>
<dbReference type="Gene3D" id="3.40.50.1820">
    <property type="entry name" value="alpha/beta hydrolase"/>
    <property type="match status" value="1"/>
</dbReference>
<dbReference type="InterPro" id="IPR029058">
    <property type="entry name" value="AB_hydrolase_fold"/>
</dbReference>
<feature type="compositionally biased region" description="Basic and acidic residues" evidence="7">
    <location>
        <begin position="593"/>
        <end position="602"/>
    </location>
</feature>
<feature type="compositionally biased region" description="Polar residues" evidence="7">
    <location>
        <begin position="603"/>
        <end position="618"/>
    </location>
</feature>
<proteinExistence type="predicted"/>
<comment type="subcellular location">
    <subcellularLocation>
        <location evidence="1">Cytoplasm</location>
    </subcellularLocation>
</comment>
<keyword evidence="3" id="KW-0436">Ligase</keyword>
<dbReference type="InterPro" id="IPR004344">
    <property type="entry name" value="TTL/TTLL_fam"/>
</dbReference>
<evidence type="ECO:0000256" key="7">
    <source>
        <dbReference type="SAM" id="MobiDB-lite"/>
    </source>
</evidence>
<keyword evidence="5 6" id="KW-0067">ATP-binding</keyword>
<feature type="region of interest" description="Disordered" evidence="7">
    <location>
        <begin position="530"/>
        <end position="549"/>
    </location>
</feature>
<evidence type="ECO:0000313" key="10">
    <source>
        <dbReference type="RefSeq" id="XP_006816206.1"/>
    </source>
</evidence>
<evidence type="ECO:0000256" key="6">
    <source>
        <dbReference type="PROSITE-ProRule" id="PRU00409"/>
    </source>
</evidence>
<dbReference type="PANTHER" id="PTHR45870">
    <property type="entry name" value="TUBULIN MONOGLYCYLASE TTLL3"/>
    <property type="match status" value="1"/>
</dbReference>
<dbReference type="Proteomes" id="UP000694865">
    <property type="component" value="Unplaced"/>
</dbReference>
<dbReference type="Pfam" id="PF00561">
    <property type="entry name" value="Abhydrolase_1"/>
    <property type="match status" value="1"/>
</dbReference>
<dbReference type="SUPFAM" id="SSF53474">
    <property type="entry name" value="alpha/beta-Hydrolases"/>
    <property type="match status" value="1"/>
</dbReference>
<evidence type="ECO:0000256" key="2">
    <source>
        <dbReference type="ARBA" id="ARBA00022490"/>
    </source>
</evidence>
<dbReference type="PANTHER" id="PTHR45870:SF2">
    <property type="entry name" value="TUBULIN MONOGLYCYLASE TTLL3"/>
    <property type="match status" value="1"/>
</dbReference>
<dbReference type="GeneID" id="100369467"/>
<protein>
    <submittedName>
        <fullName evidence="10">Uncharacterized protein LOC100369467</fullName>
    </submittedName>
</protein>
<evidence type="ECO:0000313" key="9">
    <source>
        <dbReference type="Proteomes" id="UP000694865"/>
    </source>
</evidence>
<keyword evidence="2" id="KW-0963">Cytoplasm</keyword>
<dbReference type="SUPFAM" id="SSF56059">
    <property type="entry name" value="Glutathione synthetase ATP-binding domain-like"/>
    <property type="match status" value="1"/>
</dbReference>
<feature type="region of interest" description="Disordered" evidence="7">
    <location>
        <begin position="462"/>
        <end position="524"/>
    </location>
</feature>
<evidence type="ECO:0000256" key="3">
    <source>
        <dbReference type="ARBA" id="ARBA00022598"/>
    </source>
</evidence>
<evidence type="ECO:0000256" key="5">
    <source>
        <dbReference type="ARBA" id="ARBA00022840"/>
    </source>
</evidence>
<dbReference type="Pfam" id="PF03133">
    <property type="entry name" value="TTL"/>
    <property type="match status" value="1"/>
</dbReference>